<dbReference type="Pfam" id="PF25183">
    <property type="entry name" value="OMP_b-brl_4"/>
    <property type="match status" value="1"/>
</dbReference>
<dbReference type="EMBL" id="JBHSPH010000002">
    <property type="protein sequence ID" value="MFC5862735.1"/>
    <property type="molecule type" value="Genomic_DNA"/>
</dbReference>
<evidence type="ECO:0000256" key="3">
    <source>
        <dbReference type="ARBA" id="ARBA00023237"/>
    </source>
</evidence>
<gene>
    <name evidence="6" type="ORF">ACFPT7_10575</name>
</gene>
<evidence type="ECO:0000313" key="7">
    <source>
        <dbReference type="Proteomes" id="UP001596091"/>
    </source>
</evidence>
<dbReference type="InterPro" id="IPR036942">
    <property type="entry name" value="Beta-barrel_TonB_sf"/>
</dbReference>
<feature type="domain" description="TonB-dependent transporter Oar-like beta-barrel" evidence="5">
    <location>
        <begin position="257"/>
        <end position="1185"/>
    </location>
</feature>
<comment type="subcellular location">
    <subcellularLocation>
        <location evidence="1">Cell outer membrane</location>
    </subcellularLocation>
</comment>
<comment type="caution">
    <text evidence="6">The sequence shown here is derived from an EMBL/GenBank/DDBJ whole genome shotgun (WGS) entry which is preliminary data.</text>
</comment>
<dbReference type="InterPro" id="IPR057601">
    <property type="entry name" value="Oar-like_b-barrel"/>
</dbReference>
<dbReference type="Gene3D" id="2.170.130.10">
    <property type="entry name" value="TonB-dependent receptor, plug domain"/>
    <property type="match status" value="1"/>
</dbReference>
<keyword evidence="2" id="KW-0472">Membrane</keyword>
<dbReference type="Proteomes" id="UP001596091">
    <property type="component" value="Unassembled WGS sequence"/>
</dbReference>
<dbReference type="Pfam" id="PF07715">
    <property type="entry name" value="Plug"/>
    <property type="match status" value="1"/>
</dbReference>
<dbReference type="InterPro" id="IPR037066">
    <property type="entry name" value="Plug_dom_sf"/>
</dbReference>
<accession>A0ABW1EHN0</accession>
<name>A0ABW1EHN0_9BACT</name>
<proteinExistence type="predicted"/>
<keyword evidence="7" id="KW-1185">Reference proteome</keyword>
<sequence>MNLYGSNRAFHWKTHVKIACICAILLIGFCTTGALGQSDVGSIVGFVKDQSGAVVPGAHVTVQNEGTGEARTVTSDAQGHYTVPDLPPAVYSVTAELSGFQKFSSVHNRLASNTTISIDAQLAVGQETQTIEVSDTETVLQTQSGSVQAEVTGEQVDKQELNGRNPLYMAQLSPGVFSTTTMGDFNFAFNSGDSFEVNGARQNDTRYTLDDAPAARTRADSQIIAGANTDAVQEIQVLTADYSAEYGSASGAQIRVITKSGTKDFHGTAYEYLRNSAMNANTWTRNLTPSTQFTAPFVYNNFGFSVGGPVWAPKVPVLDKLRDKFFFFVNEDWIRYRYDTPQTMAVPTALMRQGNFSELLSSDSTVNPWYKPTQIYYPGTCPKVGAATCVPIPNNDIADNAPQLLSANGLGILNSYPAPTPGFLQGTSNYDGSLPDPINQRKGQINGDLLITPVHHLEFRRSDDSYYQLSPFNQSNPQVPIVYERPNQTDAVGWVWTVSPTMINEARASVSIDDVYISAAPGGAGYDRSSFGINFPYILPGLKAQENKIPTANLNDNFSNIAGGPYPSHSSGLIFVASDSVTKVWGNHTLKGGFSLTYMGENDNDQINVSTVPGGASNQNGTFGFTDNHNNLGATSGASIANLALGLSDSYTEIGPKAFTEWRGWTFEYFAQDSWQVTPKLHLDYGLRITNVFPPFAQWANATFFDPASYDPATAPYVSPTTGNVTLGTGNPYDGVVIPGFSSFPGSATQNNRVPAATASNDECAGQPCTGLFAPNLPKGYVNTTVQVQPRVGIAYQLFPRTVIRAGAGRFISNKGLLDNIFPGGNSPFQPTVTVTNVSVDNPGASLTPTVEPPITLTTLNNHLVPPTRWNWNLTVEHELRPLQSVFQVAYVGARGLHNWDVVDINQPAVGAQQANPGVQLAALRPYKGFASIQQEQSGVSSTYDALQASWTTRFRSGSSIGAAYTYSKSMDSSSNYRDIVPDSYNTSNLWGPSEYDVRHVLIVNGLYALPFFKNEHNLAGETLGGWQLSGNVQAQTGTPCGIGTNTDYAGVGEVGSFGCGSEGEFYVKNGNPKVLGHFAGAAATGAAWFATTNSDGSKIFTAPTAGTFNLQGGIRDEVYQPGLQNWNLAMIKAFPVTEGTGFEFRAEAFNFINHPNLAGPNLNPTSSQFGLVTGKTTSNPRTLQVGLRFHY</sequence>
<evidence type="ECO:0000313" key="6">
    <source>
        <dbReference type="EMBL" id="MFC5862735.1"/>
    </source>
</evidence>
<evidence type="ECO:0000259" key="5">
    <source>
        <dbReference type="Pfam" id="PF25183"/>
    </source>
</evidence>
<organism evidence="6 7">
    <name type="scientific">Acidicapsa dinghuensis</name>
    <dbReference type="NCBI Taxonomy" id="2218256"/>
    <lineage>
        <taxon>Bacteria</taxon>
        <taxon>Pseudomonadati</taxon>
        <taxon>Acidobacteriota</taxon>
        <taxon>Terriglobia</taxon>
        <taxon>Terriglobales</taxon>
        <taxon>Acidobacteriaceae</taxon>
        <taxon>Acidicapsa</taxon>
    </lineage>
</organism>
<dbReference type="SUPFAM" id="SSF56935">
    <property type="entry name" value="Porins"/>
    <property type="match status" value="1"/>
</dbReference>
<dbReference type="SUPFAM" id="SSF49464">
    <property type="entry name" value="Carboxypeptidase regulatory domain-like"/>
    <property type="match status" value="1"/>
</dbReference>
<reference evidence="7" key="1">
    <citation type="journal article" date="2019" name="Int. J. Syst. Evol. Microbiol.">
        <title>The Global Catalogue of Microorganisms (GCM) 10K type strain sequencing project: providing services to taxonomists for standard genome sequencing and annotation.</title>
        <authorList>
            <consortium name="The Broad Institute Genomics Platform"/>
            <consortium name="The Broad Institute Genome Sequencing Center for Infectious Disease"/>
            <person name="Wu L."/>
            <person name="Ma J."/>
        </authorList>
    </citation>
    <scope>NUCLEOTIDE SEQUENCE [LARGE SCALE GENOMIC DNA]</scope>
    <source>
        <strain evidence="7">JCM 4087</strain>
    </source>
</reference>
<dbReference type="Pfam" id="PF13620">
    <property type="entry name" value="CarboxypepD_reg"/>
    <property type="match status" value="1"/>
</dbReference>
<dbReference type="Gene3D" id="2.60.40.1120">
    <property type="entry name" value="Carboxypeptidase-like, regulatory domain"/>
    <property type="match status" value="1"/>
</dbReference>
<dbReference type="InterPro" id="IPR008969">
    <property type="entry name" value="CarboxyPept-like_regulatory"/>
</dbReference>
<dbReference type="InterPro" id="IPR012910">
    <property type="entry name" value="Plug_dom"/>
</dbReference>
<evidence type="ECO:0000256" key="2">
    <source>
        <dbReference type="ARBA" id="ARBA00023136"/>
    </source>
</evidence>
<dbReference type="Gene3D" id="2.40.170.20">
    <property type="entry name" value="TonB-dependent receptor, beta-barrel domain"/>
    <property type="match status" value="1"/>
</dbReference>
<dbReference type="RefSeq" id="WP_263336536.1">
    <property type="nucleotide sequence ID" value="NZ_JAGSYH010000003.1"/>
</dbReference>
<protein>
    <submittedName>
        <fullName evidence="6">Plug and carboxypeptidase regulatory-like domain-containing protein</fullName>
    </submittedName>
</protein>
<evidence type="ECO:0000259" key="4">
    <source>
        <dbReference type="Pfam" id="PF07715"/>
    </source>
</evidence>
<evidence type="ECO:0000256" key="1">
    <source>
        <dbReference type="ARBA" id="ARBA00004442"/>
    </source>
</evidence>
<feature type="domain" description="TonB-dependent receptor plug" evidence="4">
    <location>
        <begin position="141"/>
        <end position="250"/>
    </location>
</feature>
<keyword evidence="3" id="KW-0998">Cell outer membrane</keyword>